<feature type="compositionally biased region" description="Basic and acidic residues" evidence="1">
    <location>
        <begin position="69"/>
        <end position="83"/>
    </location>
</feature>
<proteinExistence type="predicted"/>
<evidence type="ECO:0000256" key="1">
    <source>
        <dbReference type="SAM" id="MobiDB-lite"/>
    </source>
</evidence>
<name>A0A811L1K6_9BILA</name>
<gene>
    <name evidence="3" type="ORF">BOKJ2_LOCUS9896</name>
</gene>
<protein>
    <submittedName>
        <fullName evidence="3">Uncharacterized protein</fullName>
    </submittedName>
</protein>
<dbReference type="Proteomes" id="UP000614601">
    <property type="component" value="Unassembled WGS sequence"/>
</dbReference>
<dbReference type="AlphaFoldDB" id="A0A811L1K6"/>
<keyword evidence="4" id="KW-1185">Reference proteome</keyword>
<organism evidence="3 4">
    <name type="scientific">Bursaphelenchus okinawaensis</name>
    <dbReference type="NCBI Taxonomy" id="465554"/>
    <lineage>
        <taxon>Eukaryota</taxon>
        <taxon>Metazoa</taxon>
        <taxon>Ecdysozoa</taxon>
        <taxon>Nematoda</taxon>
        <taxon>Chromadorea</taxon>
        <taxon>Rhabditida</taxon>
        <taxon>Tylenchina</taxon>
        <taxon>Tylenchomorpha</taxon>
        <taxon>Aphelenchoidea</taxon>
        <taxon>Aphelenchoididae</taxon>
        <taxon>Bursaphelenchus</taxon>
    </lineage>
</organism>
<evidence type="ECO:0000256" key="2">
    <source>
        <dbReference type="SAM" id="SignalP"/>
    </source>
</evidence>
<dbReference type="EMBL" id="CAJFCW020000005">
    <property type="protein sequence ID" value="CAG9117043.1"/>
    <property type="molecule type" value="Genomic_DNA"/>
</dbReference>
<evidence type="ECO:0000313" key="4">
    <source>
        <dbReference type="Proteomes" id="UP000614601"/>
    </source>
</evidence>
<feature type="compositionally biased region" description="Basic residues" evidence="1">
    <location>
        <begin position="58"/>
        <end position="68"/>
    </location>
</feature>
<evidence type="ECO:0000313" key="3">
    <source>
        <dbReference type="EMBL" id="CAD5222943.1"/>
    </source>
</evidence>
<dbReference type="OrthoDB" id="10574947at2759"/>
<feature type="region of interest" description="Disordered" evidence="1">
    <location>
        <begin position="56"/>
        <end position="83"/>
    </location>
</feature>
<feature type="signal peptide" evidence="2">
    <location>
        <begin position="1"/>
        <end position="19"/>
    </location>
</feature>
<keyword evidence="2" id="KW-0732">Signal</keyword>
<accession>A0A811L1K6</accession>
<dbReference type="Proteomes" id="UP000783686">
    <property type="component" value="Unassembled WGS sequence"/>
</dbReference>
<sequence length="83" mass="10004">MKLWLIVVLLLGVVNLGLSYPVDVTVKAHLTLREPHERIKRFLGFYGFHDREAATERKRTRKDNRNRKERSLNKHDTFDFNYY</sequence>
<feature type="chain" id="PRO_5035595479" evidence="2">
    <location>
        <begin position="20"/>
        <end position="83"/>
    </location>
</feature>
<reference evidence="3" key="1">
    <citation type="submission" date="2020-09" db="EMBL/GenBank/DDBJ databases">
        <authorList>
            <person name="Kikuchi T."/>
        </authorList>
    </citation>
    <scope>NUCLEOTIDE SEQUENCE</scope>
    <source>
        <strain evidence="3">SH1</strain>
    </source>
</reference>
<dbReference type="EMBL" id="CAJFDH010000005">
    <property type="protein sequence ID" value="CAD5222943.1"/>
    <property type="molecule type" value="Genomic_DNA"/>
</dbReference>
<comment type="caution">
    <text evidence="3">The sequence shown here is derived from an EMBL/GenBank/DDBJ whole genome shotgun (WGS) entry which is preliminary data.</text>
</comment>